<dbReference type="AlphaFoldDB" id="A0A2P1PA56"/>
<dbReference type="Proteomes" id="UP000241762">
    <property type="component" value="Chromosome"/>
</dbReference>
<dbReference type="RefSeq" id="WP_106874940.1">
    <property type="nucleotide sequence ID" value="NZ_CP027845.1"/>
</dbReference>
<organism evidence="2 3">
    <name type="scientific">Candidatus Phycorickettsia trachydisci</name>
    <dbReference type="NCBI Taxonomy" id="2115978"/>
    <lineage>
        <taxon>Bacteria</taxon>
        <taxon>Pseudomonadati</taxon>
        <taxon>Pseudomonadota</taxon>
        <taxon>Alphaproteobacteria</taxon>
        <taxon>Rickettsiales</taxon>
        <taxon>Rickettsiaceae</taxon>
        <taxon>Candidatus Phycorickettsia</taxon>
    </lineage>
</organism>
<name>A0A2P1PA56_9RICK</name>
<dbReference type="KEGG" id="ptc:phytr_12010"/>
<gene>
    <name evidence="2" type="ORF">phytr_12010</name>
</gene>
<sequence>MLSNYGSIVTREQDILVENLDSKKSCWNKVKYLFLSCFKREAKKTYSALDIKNHSDARSFETRKYETFDKRQNDNLNDQKRDTGHEQELNNKDSFGSKAYLMMLFTMDDDTESSTSGCTGSPINWFLEVDFPKQNNADGGVVEVPAKSVSSEEWFIGADLAELKSSDNSIVKVNFAESEHSEEWFVGVDLAELKSSDESDVKVGLAESEYSEEWVIGADLAELGSSKDYFIGSDSTGKSDVTAYL</sequence>
<evidence type="ECO:0000313" key="3">
    <source>
        <dbReference type="Proteomes" id="UP000241762"/>
    </source>
</evidence>
<proteinExistence type="predicted"/>
<evidence type="ECO:0000256" key="1">
    <source>
        <dbReference type="SAM" id="MobiDB-lite"/>
    </source>
</evidence>
<keyword evidence="3" id="KW-1185">Reference proteome</keyword>
<reference evidence="2 3" key="1">
    <citation type="submission" date="2018-03" db="EMBL/GenBank/DDBJ databases">
        <title>A gene transfer event suggests a long-term partnership between eustigmatophyte algae and a novel lineage of endosymbiotic bacteria.</title>
        <authorList>
            <person name="Yurchenko T."/>
            <person name="Sevcikova T."/>
            <person name="Pribyl P."/>
            <person name="El Karkouri K."/>
            <person name="Klimes V."/>
            <person name="Amaral R."/>
            <person name="Zbrankova V."/>
            <person name="Kim E."/>
            <person name="Raoult D."/>
            <person name="Santos L.M.A."/>
            <person name="Elias M."/>
        </authorList>
    </citation>
    <scope>NUCLEOTIDE SEQUENCE [LARGE SCALE GENOMIC DNA]</scope>
    <source>
        <strain evidence="2">CCALA 838</strain>
    </source>
</reference>
<dbReference type="EMBL" id="CP027845">
    <property type="protein sequence ID" value="AVP88126.1"/>
    <property type="molecule type" value="Genomic_DNA"/>
</dbReference>
<feature type="region of interest" description="Disordered" evidence="1">
    <location>
        <begin position="71"/>
        <end position="91"/>
    </location>
</feature>
<accession>A0A2P1PA56</accession>
<protein>
    <submittedName>
        <fullName evidence="2">Uncharacterized protein</fullName>
    </submittedName>
</protein>
<evidence type="ECO:0000313" key="2">
    <source>
        <dbReference type="EMBL" id="AVP88126.1"/>
    </source>
</evidence>